<dbReference type="Pfam" id="PF00067">
    <property type="entry name" value="p450"/>
    <property type="match status" value="1"/>
</dbReference>
<name>A0A8J5NY25_FUSOX</name>
<dbReference type="GO" id="GO:0016705">
    <property type="term" value="F:oxidoreductase activity, acting on paired donors, with incorporation or reduction of molecular oxygen"/>
    <property type="evidence" value="ECO:0007669"/>
    <property type="project" value="InterPro"/>
</dbReference>
<comment type="cofactor">
    <cofactor evidence="1">
        <name>heme</name>
        <dbReference type="ChEBI" id="CHEBI:30413"/>
    </cofactor>
</comment>
<protein>
    <submittedName>
        <fullName evidence="9">3-hydroxyphenylacetate 6-hydroxylase</fullName>
    </submittedName>
</protein>
<dbReference type="InterPro" id="IPR001128">
    <property type="entry name" value="Cyt_P450"/>
</dbReference>
<dbReference type="GO" id="GO:0005506">
    <property type="term" value="F:iron ion binding"/>
    <property type="evidence" value="ECO:0007669"/>
    <property type="project" value="InterPro"/>
</dbReference>
<comment type="caution">
    <text evidence="9">The sequence shown here is derived from an EMBL/GenBank/DDBJ whole genome shotgun (WGS) entry which is preliminary data.</text>
</comment>
<dbReference type="PANTHER" id="PTHR46300">
    <property type="entry name" value="P450, PUTATIVE (EUROFUNG)-RELATED-RELATED"/>
    <property type="match status" value="1"/>
</dbReference>
<keyword evidence="6 8" id="KW-0408">Iron</keyword>
<evidence type="ECO:0000256" key="1">
    <source>
        <dbReference type="ARBA" id="ARBA00001971"/>
    </source>
</evidence>
<evidence type="ECO:0000256" key="4">
    <source>
        <dbReference type="ARBA" id="ARBA00022723"/>
    </source>
</evidence>
<keyword evidence="4 8" id="KW-0479">Metal-binding</keyword>
<dbReference type="Proteomes" id="UP000694050">
    <property type="component" value="Unassembled WGS sequence"/>
</dbReference>
<dbReference type="InterPro" id="IPR017972">
    <property type="entry name" value="Cyt_P450_CS"/>
</dbReference>
<sequence>MDDELWEDPEVFRPERWLEHPDHPMFTFGVGYRMCAGSLLANRELYLTFMRMIASFELSTTDKIDTNPLTGVEDLTSLVSTPRKYRVTFKPRNDAVLKAALAQGVAV</sequence>
<evidence type="ECO:0000313" key="9">
    <source>
        <dbReference type="EMBL" id="KAG7414580.1"/>
    </source>
</evidence>
<reference evidence="9" key="1">
    <citation type="submission" date="2021-04" db="EMBL/GenBank/DDBJ databases">
        <title>First draft genome resource for Brassicaceae pathogens Fusarium oxysporum f. sp. raphani and Fusarium oxysporum f. sp. rapae.</title>
        <authorList>
            <person name="Asai S."/>
        </authorList>
    </citation>
    <scope>NUCLEOTIDE SEQUENCE</scope>
    <source>
        <strain evidence="9">Tf1208</strain>
    </source>
</reference>
<gene>
    <name evidence="9" type="primary">phacB-1</name>
    <name evidence="9" type="ORF">Forpe1208_v006964</name>
</gene>
<dbReference type="GO" id="GO:0004497">
    <property type="term" value="F:monooxygenase activity"/>
    <property type="evidence" value="ECO:0007669"/>
    <property type="project" value="UniProtKB-KW"/>
</dbReference>
<proteinExistence type="inferred from homology"/>
<dbReference type="PROSITE" id="PS00086">
    <property type="entry name" value="CYTOCHROME_P450"/>
    <property type="match status" value="1"/>
</dbReference>
<organism evidence="9 10">
    <name type="scientific">Fusarium oxysporum f. sp. rapae</name>
    <dbReference type="NCBI Taxonomy" id="485398"/>
    <lineage>
        <taxon>Eukaryota</taxon>
        <taxon>Fungi</taxon>
        <taxon>Dikarya</taxon>
        <taxon>Ascomycota</taxon>
        <taxon>Pezizomycotina</taxon>
        <taxon>Sordariomycetes</taxon>
        <taxon>Hypocreomycetidae</taxon>
        <taxon>Hypocreales</taxon>
        <taxon>Nectriaceae</taxon>
        <taxon>Fusarium</taxon>
        <taxon>Fusarium oxysporum species complex</taxon>
    </lineage>
</organism>
<evidence type="ECO:0000256" key="5">
    <source>
        <dbReference type="ARBA" id="ARBA00023002"/>
    </source>
</evidence>
<evidence type="ECO:0000256" key="2">
    <source>
        <dbReference type="ARBA" id="ARBA00010617"/>
    </source>
</evidence>
<keyword evidence="3 8" id="KW-0349">Heme</keyword>
<evidence type="ECO:0000256" key="6">
    <source>
        <dbReference type="ARBA" id="ARBA00023004"/>
    </source>
</evidence>
<dbReference type="GO" id="GO:0020037">
    <property type="term" value="F:heme binding"/>
    <property type="evidence" value="ECO:0007669"/>
    <property type="project" value="InterPro"/>
</dbReference>
<dbReference type="InterPro" id="IPR050364">
    <property type="entry name" value="Cytochrome_P450_fung"/>
</dbReference>
<dbReference type="EMBL" id="JAELUQ010000005">
    <property type="protein sequence ID" value="KAG7414580.1"/>
    <property type="molecule type" value="Genomic_DNA"/>
</dbReference>
<keyword evidence="7 8" id="KW-0503">Monooxygenase</keyword>
<evidence type="ECO:0000256" key="8">
    <source>
        <dbReference type="RuleBase" id="RU000461"/>
    </source>
</evidence>
<accession>A0A8J5NY25</accession>
<dbReference type="AlphaFoldDB" id="A0A8J5NY25"/>
<evidence type="ECO:0000313" key="10">
    <source>
        <dbReference type="Proteomes" id="UP000694050"/>
    </source>
</evidence>
<evidence type="ECO:0000256" key="3">
    <source>
        <dbReference type="ARBA" id="ARBA00022617"/>
    </source>
</evidence>
<comment type="similarity">
    <text evidence="2 8">Belongs to the cytochrome P450 family.</text>
</comment>
<keyword evidence="5 8" id="KW-0560">Oxidoreductase</keyword>
<evidence type="ECO:0000256" key="7">
    <source>
        <dbReference type="ARBA" id="ARBA00023033"/>
    </source>
</evidence>
<dbReference type="PANTHER" id="PTHR46300:SF1">
    <property type="entry name" value="P450, PUTATIVE (EUROFUNG)-RELATED"/>
    <property type="match status" value="1"/>
</dbReference>